<dbReference type="RefSeq" id="WP_092160205.1">
    <property type="nucleotide sequence ID" value="NZ_FNGA01000002.1"/>
</dbReference>
<dbReference type="STRING" id="246191.SAMN05660337_1790"/>
<protein>
    <submittedName>
        <fullName evidence="2">Putative hydrolase of the HAD superfamily</fullName>
    </submittedName>
</protein>
<dbReference type="Gene3D" id="1.10.150.240">
    <property type="entry name" value="Putative phosphatase, domain 2"/>
    <property type="match status" value="1"/>
</dbReference>
<dbReference type="PANTHER" id="PTHR43316:SF8">
    <property type="entry name" value="HAD FAMILY HYDROLASE"/>
    <property type="match status" value="1"/>
</dbReference>
<organism evidence="2 3">
    <name type="scientific">Maridesulfovibrio ferrireducens</name>
    <dbReference type="NCBI Taxonomy" id="246191"/>
    <lineage>
        <taxon>Bacteria</taxon>
        <taxon>Pseudomonadati</taxon>
        <taxon>Thermodesulfobacteriota</taxon>
        <taxon>Desulfovibrionia</taxon>
        <taxon>Desulfovibrionales</taxon>
        <taxon>Desulfovibrionaceae</taxon>
        <taxon>Maridesulfovibrio</taxon>
    </lineage>
</organism>
<dbReference type="Gene3D" id="3.40.50.1000">
    <property type="entry name" value="HAD superfamily/HAD-like"/>
    <property type="match status" value="1"/>
</dbReference>
<dbReference type="InterPro" id="IPR051540">
    <property type="entry name" value="S-2-haloacid_dehalogenase"/>
</dbReference>
<gene>
    <name evidence="2" type="ORF">SAMN05660337_1790</name>
</gene>
<dbReference type="GO" id="GO:0016787">
    <property type="term" value="F:hydrolase activity"/>
    <property type="evidence" value="ECO:0007669"/>
    <property type="project" value="UniProtKB-KW"/>
</dbReference>
<dbReference type="InterPro" id="IPR023198">
    <property type="entry name" value="PGP-like_dom2"/>
</dbReference>
<dbReference type="EMBL" id="FNGA01000002">
    <property type="protein sequence ID" value="SDK94379.1"/>
    <property type="molecule type" value="Genomic_DNA"/>
</dbReference>
<dbReference type="PANTHER" id="PTHR43316">
    <property type="entry name" value="HYDROLASE, HALOACID DELAHOGENASE-RELATED"/>
    <property type="match status" value="1"/>
</dbReference>
<evidence type="ECO:0000313" key="3">
    <source>
        <dbReference type="Proteomes" id="UP000199053"/>
    </source>
</evidence>
<dbReference type="InterPro" id="IPR023214">
    <property type="entry name" value="HAD_sf"/>
</dbReference>
<dbReference type="InterPro" id="IPR036412">
    <property type="entry name" value="HAD-like_sf"/>
</dbReference>
<keyword evidence="3" id="KW-1185">Reference proteome</keyword>
<dbReference type="SFLD" id="SFLDG01129">
    <property type="entry name" value="C1.5:_HAD__Beta-PGM__Phosphata"/>
    <property type="match status" value="1"/>
</dbReference>
<dbReference type="SUPFAM" id="SSF56784">
    <property type="entry name" value="HAD-like"/>
    <property type="match status" value="1"/>
</dbReference>
<accession>A0A1G9G169</accession>
<dbReference type="Proteomes" id="UP000199053">
    <property type="component" value="Unassembled WGS sequence"/>
</dbReference>
<dbReference type="AlphaFoldDB" id="A0A1G9G169"/>
<reference evidence="3" key="1">
    <citation type="submission" date="2016-10" db="EMBL/GenBank/DDBJ databases">
        <authorList>
            <person name="Varghese N."/>
            <person name="Submissions S."/>
        </authorList>
    </citation>
    <scope>NUCLEOTIDE SEQUENCE [LARGE SCALE GENOMIC DNA]</scope>
    <source>
        <strain evidence="3">DSM 16995</strain>
    </source>
</reference>
<proteinExistence type="predicted"/>
<name>A0A1G9G169_9BACT</name>
<sequence length="238" mass="27291">MYKKKINVIAFDADDTLWVNEPFFQKATTNLCAMLSDYRTPENVGKQLEEIQSRNLQIFGYGIKGFIISMMETALEVSQGQIDGDILKKIIGMGKEMQTHPVKLLHGIENTLQQLQSHFKLMLITKGDLIEQERKLHQSGLLNYFNYVEIVSEKNETLYEKLLTKHGIAHDQFLMVGNSIKSDILPVINIGSHAFHIPFHTTWILEQVNQQDIQDQKIITLKYAHELLDILLPPSVSQ</sequence>
<keyword evidence="1 2" id="KW-0378">Hydrolase</keyword>
<dbReference type="OrthoDB" id="6101375at2"/>
<dbReference type="Pfam" id="PF00702">
    <property type="entry name" value="Hydrolase"/>
    <property type="match status" value="1"/>
</dbReference>
<evidence type="ECO:0000256" key="1">
    <source>
        <dbReference type="ARBA" id="ARBA00022801"/>
    </source>
</evidence>
<dbReference type="SFLD" id="SFLDS00003">
    <property type="entry name" value="Haloacid_Dehalogenase"/>
    <property type="match status" value="1"/>
</dbReference>
<evidence type="ECO:0000313" key="2">
    <source>
        <dbReference type="EMBL" id="SDK94379.1"/>
    </source>
</evidence>